<feature type="compositionally biased region" description="Basic and acidic residues" evidence="1">
    <location>
        <begin position="282"/>
        <end position="298"/>
    </location>
</feature>
<evidence type="ECO:0000256" key="1">
    <source>
        <dbReference type="SAM" id="MobiDB-lite"/>
    </source>
</evidence>
<gene>
    <name evidence="3" type="ORF">BaRGS_00035816</name>
</gene>
<protein>
    <submittedName>
        <fullName evidence="3">Uncharacterized protein</fullName>
    </submittedName>
</protein>
<dbReference type="AlphaFoldDB" id="A0ABD0JDJ2"/>
<accession>A0ABD0JDJ2</accession>
<keyword evidence="2" id="KW-0472">Membrane</keyword>
<comment type="caution">
    <text evidence="3">The sequence shown here is derived from an EMBL/GenBank/DDBJ whole genome shotgun (WGS) entry which is preliminary data.</text>
</comment>
<dbReference type="Proteomes" id="UP001519460">
    <property type="component" value="Unassembled WGS sequence"/>
</dbReference>
<feature type="transmembrane region" description="Helical" evidence="2">
    <location>
        <begin position="72"/>
        <end position="94"/>
    </location>
</feature>
<feature type="transmembrane region" description="Helical" evidence="2">
    <location>
        <begin position="37"/>
        <end position="60"/>
    </location>
</feature>
<keyword evidence="4" id="KW-1185">Reference proteome</keyword>
<evidence type="ECO:0000313" key="4">
    <source>
        <dbReference type="Proteomes" id="UP001519460"/>
    </source>
</evidence>
<evidence type="ECO:0000313" key="3">
    <source>
        <dbReference type="EMBL" id="KAK7471536.1"/>
    </source>
</evidence>
<organism evidence="3 4">
    <name type="scientific">Batillaria attramentaria</name>
    <dbReference type="NCBI Taxonomy" id="370345"/>
    <lineage>
        <taxon>Eukaryota</taxon>
        <taxon>Metazoa</taxon>
        <taxon>Spiralia</taxon>
        <taxon>Lophotrochozoa</taxon>
        <taxon>Mollusca</taxon>
        <taxon>Gastropoda</taxon>
        <taxon>Caenogastropoda</taxon>
        <taxon>Sorbeoconcha</taxon>
        <taxon>Cerithioidea</taxon>
        <taxon>Batillariidae</taxon>
        <taxon>Batillaria</taxon>
    </lineage>
</organism>
<sequence>MCPTWYCHAGCANPGNTKRRRLFRNNDSSSKAGEHSITIFLIFVPHPTGIISFSSVCVFGTHVQELSPNKEMSWAFMLAIVSSLSALVSFINVFQGRFDTDGGSRNDFVFEAVETSAGCYGFTCAGFCGKKRDSESLTLGAAGDGTLHKGDYGGNATVVEELAYSDGVQTVDKFEANVIEVCASKTDEMTSLHTVDSVQAVSGKIADMDDVSTAAMSGAMINGSTTVEALEVETVGGYEGKTKEEIKEGSRVVETKTKTAIKKENGTVEGDGSKPPKQKTGKGKEGSRVKGHKDRAAEDPAINGHKGATPQTDEAASVTANVSADQCVVFEDTALTCHAQKARDAESAAALVLDEVLKTATSIHIQSLSELAGKASQPRAASPSSERRHSLGDSPTELGVSEAEKIAYYEGGDIPPDEVQGKPAAAETVDHQEECEPFLGASA</sequence>
<dbReference type="EMBL" id="JACVVK020000489">
    <property type="protein sequence ID" value="KAK7471536.1"/>
    <property type="molecule type" value="Genomic_DNA"/>
</dbReference>
<keyword evidence="2" id="KW-1133">Transmembrane helix</keyword>
<proteinExistence type="predicted"/>
<reference evidence="3 4" key="1">
    <citation type="journal article" date="2023" name="Sci. Data">
        <title>Genome assembly of the Korean intertidal mud-creeper Batillaria attramentaria.</title>
        <authorList>
            <person name="Patra A.K."/>
            <person name="Ho P.T."/>
            <person name="Jun S."/>
            <person name="Lee S.J."/>
            <person name="Kim Y."/>
            <person name="Won Y.J."/>
        </authorList>
    </citation>
    <scope>NUCLEOTIDE SEQUENCE [LARGE SCALE GENOMIC DNA]</scope>
    <source>
        <strain evidence="3">Wonlab-2016</strain>
    </source>
</reference>
<keyword evidence="2" id="KW-0812">Transmembrane</keyword>
<feature type="region of interest" description="Disordered" evidence="1">
    <location>
        <begin position="371"/>
        <end position="443"/>
    </location>
</feature>
<name>A0ABD0JDJ2_9CAEN</name>
<feature type="compositionally biased region" description="Basic and acidic residues" evidence="1">
    <location>
        <begin position="257"/>
        <end position="274"/>
    </location>
</feature>
<evidence type="ECO:0000256" key="2">
    <source>
        <dbReference type="SAM" id="Phobius"/>
    </source>
</evidence>
<feature type="region of interest" description="Disordered" evidence="1">
    <location>
        <begin position="257"/>
        <end position="317"/>
    </location>
</feature>